<dbReference type="EMBL" id="CP115149">
    <property type="protein sequence ID" value="WBL35037.1"/>
    <property type="molecule type" value="Genomic_DNA"/>
</dbReference>
<evidence type="ECO:0000256" key="2">
    <source>
        <dbReference type="ARBA" id="ARBA00022723"/>
    </source>
</evidence>
<keyword evidence="4 5" id="KW-0119">Carbohydrate metabolism</keyword>
<keyword evidence="8" id="KW-1185">Reference proteome</keyword>
<gene>
    <name evidence="7" type="primary">nagA</name>
    <name evidence="7" type="ORF">O0235_09585</name>
</gene>
<dbReference type="PIRSF" id="PIRSF038994">
    <property type="entry name" value="NagA"/>
    <property type="match status" value="1"/>
</dbReference>
<dbReference type="Gene3D" id="3.20.20.140">
    <property type="entry name" value="Metal-dependent hydrolases"/>
    <property type="match status" value="1"/>
</dbReference>
<proteinExistence type="inferred from homology"/>
<evidence type="ECO:0000256" key="1">
    <source>
        <dbReference type="ARBA" id="ARBA00010716"/>
    </source>
</evidence>
<evidence type="ECO:0000256" key="4">
    <source>
        <dbReference type="ARBA" id="ARBA00023277"/>
    </source>
</evidence>
<dbReference type="Proteomes" id="UP001212803">
    <property type="component" value="Chromosome"/>
</dbReference>
<accession>A0ABY7M4F2</accession>
<dbReference type="EC" id="3.5.1.25" evidence="7"/>
<keyword evidence="2" id="KW-0479">Metal-binding</keyword>
<evidence type="ECO:0000259" key="6">
    <source>
        <dbReference type="Pfam" id="PF01979"/>
    </source>
</evidence>
<dbReference type="PANTHER" id="PTHR11113">
    <property type="entry name" value="N-ACETYLGLUCOSAMINE-6-PHOSPHATE DEACETYLASE"/>
    <property type="match status" value="1"/>
</dbReference>
<dbReference type="InterPro" id="IPR032466">
    <property type="entry name" value="Metal_Hydrolase"/>
</dbReference>
<evidence type="ECO:0000313" key="7">
    <source>
        <dbReference type="EMBL" id="WBL35037.1"/>
    </source>
</evidence>
<dbReference type="PANTHER" id="PTHR11113:SF14">
    <property type="entry name" value="N-ACETYLGLUCOSAMINE-6-PHOSPHATE DEACETYLASE"/>
    <property type="match status" value="1"/>
</dbReference>
<dbReference type="Pfam" id="PF01979">
    <property type="entry name" value="Amidohydro_1"/>
    <property type="match status" value="1"/>
</dbReference>
<dbReference type="RefSeq" id="WP_270055565.1">
    <property type="nucleotide sequence ID" value="NZ_CP115149.1"/>
</dbReference>
<dbReference type="GO" id="GO:0008448">
    <property type="term" value="F:N-acetylglucosamine-6-phosphate deacetylase activity"/>
    <property type="evidence" value="ECO:0007669"/>
    <property type="project" value="UniProtKB-EC"/>
</dbReference>
<organism evidence="7 8">
    <name type="scientific">Tepidiforma flava</name>
    <dbReference type="NCBI Taxonomy" id="3004094"/>
    <lineage>
        <taxon>Bacteria</taxon>
        <taxon>Bacillati</taxon>
        <taxon>Chloroflexota</taxon>
        <taxon>Tepidiformia</taxon>
        <taxon>Tepidiformales</taxon>
        <taxon>Tepidiformaceae</taxon>
        <taxon>Tepidiforma</taxon>
    </lineage>
</organism>
<dbReference type="InterPro" id="IPR011059">
    <property type="entry name" value="Metal-dep_hydrolase_composite"/>
</dbReference>
<evidence type="ECO:0000256" key="3">
    <source>
        <dbReference type="ARBA" id="ARBA00022801"/>
    </source>
</evidence>
<dbReference type="Gene3D" id="2.30.40.10">
    <property type="entry name" value="Urease, subunit C, domain 1"/>
    <property type="match status" value="1"/>
</dbReference>
<evidence type="ECO:0000256" key="5">
    <source>
        <dbReference type="PIRNR" id="PIRNR038994"/>
    </source>
</evidence>
<sequence>MSLLIRNAILADPAGPHRADILCRGGRIVAIGRDLDAPGADLLDADGLTAGPGFIDVHVHGGGGHSFFTDAPEAVRAYAAWAPARGVTAFLVSTAAPSHAALAARLAALLPGFETPPGAAEPLGYHLEGPWLSPARRGAFPPDYLRRPSIAEFEALHAAAAGRIRQVTIAPELPGALPLIHTIARLGAIPAMGHTDATITECRQGFEAGIRHVTHLFNAMRPFHQREGGPIVAALEEPSATCELIFDGAHVEPDVLRLAWRLLGPHRTVMVTDNLHLAGTAAPGDQFAGERIIVRGARAQRPDGTIVGSVATFDVHLRNAVDYLGIDLPTAFRLASTNPARIAGAGDRKGQLEPGFDADIVLLDRDLAVAATVCRGVIAYRRG</sequence>
<protein>
    <submittedName>
        <fullName evidence="7">N-acetylglucosamine-6-phosphate deacetylase</fullName>
        <ecNumber evidence="7">3.5.1.25</ecNumber>
    </submittedName>
</protein>
<dbReference type="NCBIfam" id="TIGR00221">
    <property type="entry name" value="nagA"/>
    <property type="match status" value="1"/>
</dbReference>
<dbReference type="InterPro" id="IPR003764">
    <property type="entry name" value="GlcNAc_6-P_deAcase"/>
</dbReference>
<dbReference type="SUPFAM" id="SSF51338">
    <property type="entry name" value="Composite domain of metallo-dependent hydrolases"/>
    <property type="match status" value="1"/>
</dbReference>
<reference evidence="7 8" key="1">
    <citation type="journal article" date="2023" name="ISME J.">
        <title>Thermophilic Dehalococcoidia with unusual traits shed light on an unexpected past.</title>
        <authorList>
            <person name="Palmer M."/>
            <person name="Covington J.K."/>
            <person name="Zhou E.M."/>
            <person name="Thomas S.C."/>
            <person name="Habib N."/>
            <person name="Seymour C.O."/>
            <person name="Lai D."/>
            <person name="Johnston J."/>
            <person name="Hashimi A."/>
            <person name="Jiao J.Y."/>
            <person name="Muok A.R."/>
            <person name="Liu L."/>
            <person name="Xian W.D."/>
            <person name="Zhi X.Y."/>
            <person name="Li M.M."/>
            <person name="Silva L.P."/>
            <person name="Bowen B.P."/>
            <person name="Louie K."/>
            <person name="Briegel A."/>
            <person name="Pett-Ridge J."/>
            <person name="Weber P.K."/>
            <person name="Tocheva E.I."/>
            <person name="Woyke T."/>
            <person name="Northen T.R."/>
            <person name="Mayali X."/>
            <person name="Li W.J."/>
            <person name="Hedlund B.P."/>
        </authorList>
    </citation>
    <scope>NUCLEOTIDE SEQUENCE [LARGE SCALE GENOMIC DNA]</scope>
    <source>
        <strain evidence="7 8">YIM 72310</strain>
    </source>
</reference>
<feature type="domain" description="Amidohydrolase-related" evidence="6">
    <location>
        <begin position="52"/>
        <end position="377"/>
    </location>
</feature>
<evidence type="ECO:0000313" key="8">
    <source>
        <dbReference type="Proteomes" id="UP001212803"/>
    </source>
</evidence>
<dbReference type="InterPro" id="IPR006680">
    <property type="entry name" value="Amidohydro-rel"/>
</dbReference>
<comment type="similarity">
    <text evidence="1 5">Belongs to the metallo-dependent hydrolases superfamily. NagA family.</text>
</comment>
<dbReference type="SUPFAM" id="SSF51556">
    <property type="entry name" value="Metallo-dependent hydrolases"/>
    <property type="match status" value="1"/>
</dbReference>
<keyword evidence="3 5" id="KW-0378">Hydrolase</keyword>
<name>A0ABY7M4F2_9CHLR</name>